<dbReference type="Gene3D" id="3.40.50.1010">
    <property type="entry name" value="5'-nuclease"/>
    <property type="match status" value="1"/>
</dbReference>
<reference evidence="2 3" key="1">
    <citation type="journal article" date="2018" name="Nat. Ecol. Evol.">
        <title>Shark genomes provide insights into elasmobranch evolution and the origin of vertebrates.</title>
        <authorList>
            <person name="Hara Y"/>
            <person name="Yamaguchi K"/>
            <person name="Onimaru K"/>
            <person name="Kadota M"/>
            <person name="Koyanagi M"/>
            <person name="Keeley SD"/>
            <person name="Tatsumi K"/>
            <person name="Tanaka K"/>
            <person name="Motone F"/>
            <person name="Kageyama Y"/>
            <person name="Nozu R"/>
            <person name="Adachi N"/>
            <person name="Nishimura O"/>
            <person name="Nakagawa R"/>
            <person name="Tanegashima C"/>
            <person name="Kiyatake I"/>
            <person name="Matsumoto R"/>
            <person name="Murakumo K"/>
            <person name="Nishida K"/>
            <person name="Terakita A"/>
            <person name="Kuratani S"/>
            <person name="Sato K"/>
            <person name="Hyodo S Kuraku.S."/>
        </authorList>
    </citation>
    <scope>NUCLEOTIDE SEQUENCE [LARGE SCALE GENOMIC DNA]</scope>
</reference>
<dbReference type="GO" id="GO:0005697">
    <property type="term" value="C:telomerase holoenzyme complex"/>
    <property type="evidence" value="ECO:0007669"/>
    <property type="project" value="TreeGrafter"/>
</dbReference>
<feature type="domain" description="PIN" evidence="1">
    <location>
        <begin position="8"/>
        <end position="63"/>
    </location>
</feature>
<dbReference type="GO" id="GO:0000184">
    <property type="term" value="P:nuclear-transcribed mRNA catabolic process, nonsense-mediated decay"/>
    <property type="evidence" value="ECO:0007669"/>
    <property type="project" value="TreeGrafter"/>
</dbReference>
<gene>
    <name evidence="2" type="ORF">chiPu_0027200</name>
</gene>
<keyword evidence="3" id="KW-1185">Reference proteome</keyword>
<organism evidence="2 3">
    <name type="scientific">Chiloscyllium punctatum</name>
    <name type="common">Brownbanded bambooshark</name>
    <name type="synonym">Hemiscyllium punctatum</name>
    <dbReference type="NCBI Taxonomy" id="137246"/>
    <lineage>
        <taxon>Eukaryota</taxon>
        <taxon>Metazoa</taxon>
        <taxon>Chordata</taxon>
        <taxon>Craniata</taxon>
        <taxon>Vertebrata</taxon>
        <taxon>Chondrichthyes</taxon>
        <taxon>Elasmobranchii</taxon>
        <taxon>Galeomorphii</taxon>
        <taxon>Galeoidea</taxon>
        <taxon>Orectolobiformes</taxon>
        <taxon>Hemiscylliidae</taxon>
        <taxon>Chiloscyllium</taxon>
    </lineage>
</organism>
<dbReference type="PANTHER" id="PTHR15696:SF7">
    <property type="entry name" value="NONSENSE-MEDIATED MRNA DECAY FACTOR"/>
    <property type="match status" value="1"/>
</dbReference>
<dbReference type="GO" id="GO:0042162">
    <property type="term" value="F:telomeric DNA binding"/>
    <property type="evidence" value="ECO:0007669"/>
    <property type="project" value="TreeGrafter"/>
</dbReference>
<dbReference type="InterPro" id="IPR002716">
    <property type="entry name" value="PIN_dom"/>
</dbReference>
<dbReference type="AlphaFoldDB" id="A0A401TJQ6"/>
<dbReference type="PANTHER" id="PTHR15696">
    <property type="entry name" value="SMG-7 SUPPRESSOR WITH MORPHOLOGICAL EFFECT ON GENITALIA PROTEIN 7"/>
    <property type="match status" value="1"/>
</dbReference>
<dbReference type="GO" id="GO:0070034">
    <property type="term" value="F:telomerase RNA binding"/>
    <property type="evidence" value="ECO:0007669"/>
    <property type="project" value="TreeGrafter"/>
</dbReference>
<sequence length="66" mass="7430">MSPYLIPNTQAICQHLGSIRQLANSGRFIIIIPRAVIDGLDFLKKENSGARDAIRFLESEFKKGNR</sequence>
<comment type="caution">
    <text evidence="2">The sequence shown here is derived from an EMBL/GenBank/DDBJ whole genome shotgun (WGS) entry which is preliminary data.</text>
</comment>
<dbReference type="OrthoDB" id="5920073at2759"/>
<name>A0A401TJQ6_CHIPU</name>
<proteinExistence type="predicted"/>
<accession>A0A401TJQ6</accession>
<dbReference type="Proteomes" id="UP000287033">
    <property type="component" value="Unassembled WGS sequence"/>
</dbReference>
<evidence type="ECO:0000313" key="2">
    <source>
        <dbReference type="EMBL" id="GCC42874.1"/>
    </source>
</evidence>
<dbReference type="EMBL" id="BEZZ01097594">
    <property type="protein sequence ID" value="GCC42874.1"/>
    <property type="molecule type" value="Genomic_DNA"/>
</dbReference>
<dbReference type="STRING" id="137246.A0A401TJQ6"/>
<protein>
    <recommendedName>
        <fullName evidence="1">PIN domain-containing protein</fullName>
    </recommendedName>
</protein>
<evidence type="ECO:0000313" key="3">
    <source>
        <dbReference type="Proteomes" id="UP000287033"/>
    </source>
</evidence>
<dbReference type="Pfam" id="PF13638">
    <property type="entry name" value="PIN_4"/>
    <property type="match status" value="1"/>
</dbReference>
<dbReference type="InterPro" id="IPR045153">
    <property type="entry name" value="Est1/Ebs1-like"/>
</dbReference>
<evidence type="ECO:0000259" key="1">
    <source>
        <dbReference type="Pfam" id="PF13638"/>
    </source>
</evidence>